<feature type="region of interest" description="Disordered" evidence="2">
    <location>
        <begin position="218"/>
        <end position="282"/>
    </location>
</feature>
<feature type="compositionally biased region" description="Gly residues" evidence="2">
    <location>
        <begin position="269"/>
        <end position="279"/>
    </location>
</feature>
<evidence type="ECO:0000313" key="4">
    <source>
        <dbReference type="EMBL" id="KAK8491756.1"/>
    </source>
</evidence>
<evidence type="ECO:0000256" key="2">
    <source>
        <dbReference type="SAM" id="MobiDB-lite"/>
    </source>
</evidence>
<evidence type="ECO:0000259" key="3">
    <source>
        <dbReference type="Pfam" id="PF11250"/>
    </source>
</evidence>
<protein>
    <recommendedName>
        <fullName evidence="3">FAF domain-containing protein</fullName>
    </recommendedName>
</protein>
<gene>
    <name evidence="4" type="ORF">V6N12_057797</name>
</gene>
<name>A0ABR2AEZ2_9ROSI</name>
<evidence type="ECO:0000256" key="1">
    <source>
        <dbReference type="ARBA" id="ARBA00008690"/>
    </source>
</evidence>
<dbReference type="Proteomes" id="UP001472677">
    <property type="component" value="Unassembled WGS sequence"/>
</dbReference>
<reference evidence="4 5" key="1">
    <citation type="journal article" date="2024" name="G3 (Bethesda)">
        <title>Genome assembly of Hibiscus sabdariffa L. provides insights into metabolisms of medicinal natural products.</title>
        <authorList>
            <person name="Kim T."/>
        </authorList>
    </citation>
    <scope>NUCLEOTIDE SEQUENCE [LARGE SCALE GENOMIC DNA]</scope>
    <source>
        <strain evidence="4">TK-2024</strain>
        <tissue evidence="4">Old leaves</tissue>
    </source>
</reference>
<accession>A0ABR2AEZ2</accession>
<feature type="compositionally biased region" description="Acidic residues" evidence="2">
    <location>
        <begin position="113"/>
        <end position="123"/>
    </location>
</feature>
<dbReference type="PANTHER" id="PTHR33155:SF4">
    <property type="entry name" value="PROTEIN FANTASTIC FOUR 3"/>
    <property type="match status" value="1"/>
</dbReference>
<dbReference type="PANTHER" id="PTHR33155">
    <property type="entry name" value="FANTASTIC FOUR-LIKE PROTEIN (DUF3049)"/>
    <property type="match status" value="1"/>
</dbReference>
<comment type="caution">
    <text evidence="4">The sequence shown here is derived from an EMBL/GenBank/DDBJ whole genome shotgun (WGS) entry which is preliminary data.</text>
</comment>
<sequence length="305" mass="33459">MATIVCHHHHQGLQSCLESQTVEPRALRLTLFSSRPHSSPPPIELASKSFSVHSSPEPGGWSSLQALFDGPRLSKEIGVNESTYVHPLFNPSLSALSDKSLELCTENLGSETGSDDFLDDDNDVFSLSSSSNPPTSRQHKSRRVPGGKKAIGGDFPPPLTTISGAESVRLVSYRENGRLVITAEKAPYNNTIFRAERSNGRLRLSILKDPILSIDYEEETSAGKENDNINNEKEEEFEDDSNTNTIAEEEEEEEVMGTTKFERRESRDGGGGGGCGGRCKGGEHEEQRMVKLNGYIHSFVLDLPV</sequence>
<dbReference type="Pfam" id="PF11250">
    <property type="entry name" value="FAF"/>
    <property type="match status" value="1"/>
</dbReference>
<organism evidence="4 5">
    <name type="scientific">Hibiscus sabdariffa</name>
    <name type="common">roselle</name>
    <dbReference type="NCBI Taxonomy" id="183260"/>
    <lineage>
        <taxon>Eukaryota</taxon>
        <taxon>Viridiplantae</taxon>
        <taxon>Streptophyta</taxon>
        <taxon>Embryophyta</taxon>
        <taxon>Tracheophyta</taxon>
        <taxon>Spermatophyta</taxon>
        <taxon>Magnoliopsida</taxon>
        <taxon>eudicotyledons</taxon>
        <taxon>Gunneridae</taxon>
        <taxon>Pentapetalae</taxon>
        <taxon>rosids</taxon>
        <taxon>malvids</taxon>
        <taxon>Malvales</taxon>
        <taxon>Malvaceae</taxon>
        <taxon>Malvoideae</taxon>
        <taxon>Hibiscus</taxon>
    </lineage>
</organism>
<feature type="compositionally biased region" description="Basic and acidic residues" evidence="2">
    <location>
        <begin position="221"/>
        <end position="232"/>
    </location>
</feature>
<comment type="similarity">
    <text evidence="1">Belongs to the fantastic four family.</text>
</comment>
<proteinExistence type="inferred from homology"/>
<feature type="domain" description="FAF" evidence="3">
    <location>
        <begin position="155"/>
        <end position="205"/>
    </location>
</feature>
<dbReference type="EMBL" id="JBBPBM010000757">
    <property type="protein sequence ID" value="KAK8491756.1"/>
    <property type="molecule type" value="Genomic_DNA"/>
</dbReference>
<feature type="compositionally biased region" description="Basic residues" evidence="2">
    <location>
        <begin position="137"/>
        <end position="146"/>
    </location>
</feature>
<keyword evidence="5" id="KW-1185">Reference proteome</keyword>
<dbReference type="InterPro" id="IPR021410">
    <property type="entry name" value="FAF"/>
</dbReference>
<feature type="compositionally biased region" description="Acidic residues" evidence="2">
    <location>
        <begin position="233"/>
        <end position="255"/>
    </location>
</feature>
<feature type="region of interest" description="Disordered" evidence="2">
    <location>
        <begin position="111"/>
        <end position="158"/>
    </location>
</feature>
<dbReference type="InterPro" id="IPR046431">
    <property type="entry name" value="FAF_dom"/>
</dbReference>
<evidence type="ECO:0000313" key="5">
    <source>
        <dbReference type="Proteomes" id="UP001472677"/>
    </source>
</evidence>